<feature type="chain" id="PRO_5026678903" evidence="5">
    <location>
        <begin position="20"/>
        <end position="349"/>
    </location>
</feature>
<feature type="region of interest" description="Disordered" evidence="4">
    <location>
        <begin position="190"/>
        <end position="349"/>
    </location>
</feature>
<evidence type="ECO:0000313" key="7">
    <source>
        <dbReference type="Proteomes" id="UP000433945"/>
    </source>
</evidence>
<dbReference type="EMBL" id="WOWP01000061">
    <property type="protein sequence ID" value="MUV05067.1"/>
    <property type="molecule type" value="Genomic_DNA"/>
</dbReference>
<dbReference type="GO" id="GO:0051082">
    <property type="term" value="F:unfolded protein binding"/>
    <property type="evidence" value="ECO:0007669"/>
    <property type="project" value="InterPro"/>
</dbReference>
<dbReference type="Pfam" id="PF03938">
    <property type="entry name" value="OmpH"/>
    <property type="match status" value="1"/>
</dbReference>
<name>A0A6N8HH40_9FLAO</name>
<evidence type="ECO:0000256" key="2">
    <source>
        <dbReference type="ARBA" id="ARBA00022729"/>
    </source>
</evidence>
<dbReference type="RefSeq" id="WP_157484361.1">
    <property type="nucleotide sequence ID" value="NZ_WOWP01000061.1"/>
</dbReference>
<evidence type="ECO:0000313" key="6">
    <source>
        <dbReference type="EMBL" id="MUV05067.1"/>
    </source>
</evidence>
<dbReference type="Gene3D" id="3.30.910.20">
    <property type="entry name" value="Skp domain"/>
    <property type="match status" value="1"/>
</dbReference>
<feature type="compositionally biased region" description="Basic and acidic residues" evidence="4">
    <location>
        <begin position="272"/>
        <end position="334"/>
    </location>
</feature>
<feature type="coiled-coil region" evidence="3">
    <location>
        <begin position="38"/>
        <end position="105"/>
    </location>
</feature>
<reference evidence="6 7" key="1">
    <citation type="submission" date="2019-12" db="EMBL/GenBank/DDBJ databases">
        <authorList>
            <person name="Sun J.-Q."/>
        </authorList>
    </citation>
    <scope>NUCLEOTIDE SEQUENCE [LARGE SCALE GENOMIC DNA]</scope>
    <source>
        <strain evidence="6 7">JCM 17928</strain>
    </source>
</reference>
<dbReference type="PANTHER" id="PTHR35089:SF1">
    <property type="entry name" value="CHAPERONE PROTEIN SKP"/>
    <property type="match status" value="1"/>
</dbReference>
<feature type="signal peptide" evidence="5">
    <location>
        <begin position="1"/>
        <end position="19"/>
    </location>
</feature>
<protein>
    <submittedName>
        <fullName evidence="6">OmpH family outer membrane protein</fullName>
    </submittedName>
</protein>
<proteinExistence type="inferred from homology"/>
<comment type="caution">
    <text evidence="6">The sequence shown here is derived from an EMBL/GenBank/DDBJ whole genome shotgun (WGS) entry which is preliminary data.</text>
</comment>
<gene>
    <name evidence="6" type="ORF">GN157_15220</name>
</gene>
<dbReference type="Proteomes" id="UP000433945">
    <property type="component" value="Unassembled WGS sequence"/>
</dbReference>
<evidence type="ECO:0000256" key="4">
    <source>
        <dbReference type="SAM" id="MobiDB-lite"/>
    </source>
</evidence>
<dbReference type="PANTHER" id="PTHR35089">
    <property type="entry name" value="CHAPERONE PROTEIN SKP"/>
    <property type="match status" value="1"/>
</dbReference>
<accession>A0A6N8HH40</accession>
<feature type="compositionally biased region" description="Basic and acidic residues" evidence="4">
    <location>
        <begin position="205"/>
        <end position="259"/>
    </location>
</feature>
<dbReference type="InterPro" id="IPR005632">
    <property type="entry name" value="Chaperone_Skp"/>
</dbReference>
<evidence type="ECO:0000256" key="1">
    <source>
        <dbReference type="ARBA" id="ARBA00009091"/>
    </source>
</evidence>
<keyword evidence="2 5" id="KW-0732">Signal</keyword>
<evidence type="ECO:0000256" key="5">
    <source>
        <dbReference type="SAM" id="SignalP"/>
    </source>
</evidence>
<dbReference type="SMART" id="SM00935">
    <property type="entry name" value="OmpH"/>
    <property type="match status" value="1"/>
</dbReference>
<sequence>MKKHLLILLTLFSVAAATAQSRGLKIAYIDMDYILEKVPDYAEAKNQLELKAQKWKQELEQKKNDINKLKESLDTEKPLLTKELIEEREEEIKFLENDLIEYQLKRFGPNGDLITQKAVLVKPVQDQVFNIVQDLAESRNYDFIFDKSSDMTMLFSAKRHDISDFVIRRITRAAKREKLSGKELKQLEEMEKQEELEADPQYQERQQKLEDRKAERERIIEERRKAQEEKRRQYEERREQLKKEREAKRNGTKADKDTTDGADGENTSERPAAAEDAKSTSREDAIQAAKEERERKIEERKKQIEERKKQILEQREAAKKAREEQRNKNTKQQDGENDETTPQEENNQG</sequence>
<evidence type="ECO:0000256" key="3">
    <source>
        <dbReference type="SAM" id="Coils"/>
    </source>
</evidence>
<dbReference type="GO" id="GO:0005829">
    <property type="term" value="C:cytosol"/>
    <property type="evidence" value="ECO:0007669"/>
    <property type="project" value="TreeGrafter"/>
</dbReference>
<dbReference type="GO" id="GO:0050821">
    <property type="term" value="P:protein stabilization"/>
    <property type="evidence" value="ECO:0007669"/>
    <property type="project" value="TreeGrafter"/>
</dbReference>
<dbReference type="SUPFAM" id="SSF111384">
    <property type="entry name" value="OmpH-like"/>
    <property type="match status" value="1"/>
</dbReference>
<keyword evidence="7" id="KW-1185">Reference proteome</keyword>
<keyword evidence="3" id="KW-0175">Coiled coil</keyword>
<dbReference type="OrthoDB" id="9788552at2"/>
<comment type="similarity">
    <text evidence="1">Belongs to the Skp family.</text>
</comment>
<dbReference type="InterPro" id="IPR024930">
    <property type="entry name" value="Skp_dom_sf"/>
</dbReference>
<dbReference type="AlphaFoldDB" id="A0A6N8HH40"/>
<organism evidence="6 7">
    <name type="scientific">Flavobacterium rakeshii</name>
    <dbReference type="NCBI Taxonomy" id="1038845"/>
    <lineage>
        <taxon>Bacteria</taxon>
        <taxon>Pseudomonadati</taxon>
        <taxon>Bacteroidota</taxon>
        <taxon>Flavobacteriia</taxon>
        <taxon>Flavobacteriales</taxon>
        <taxon>Flavobacteriaceae</taxon>
        <taxon>Flavobacterium</taxon>
    </lineage>
</organism>